<dbReference type="RefSeq" id="XP_040700241.1">
    <property type="nucleotide sequence ID" value="XM_040852531.1"/>
</dbReference>
<dbReference type="AlphaFoldDB" id="A0A1L9TAP2"/>
<reference evidence="2" key="1">
    <citation type="journal article" date="2017" name="Genome Biol.">
        <title>Comparative genomics reveals high biological diversity and specific adaptations in the industrially and medically important fungal genus Aspergillus.</title>
        <authorList>
            <person name="de Vries R.P."/>
            <person name="Riley R."/>
            <person name="Wiebenga A."/>
            <person name="Aguilar-Osorio G."/>
            <person name="Amillis S."/>
            <person name="Uchima C.A."/>
            <person name="Anderluh G."/>
            <person name="Asadollahi M."/>
            <person name="Askin M."/>
            <person name="Barry K."/>
            <person name="Battaglia E."/>
            <person name="Bayram O."/>
            <person name="Benocci T."/>
            <person name="Braus-Stromeyer S.A."/>
            <person name="Caldana C."/>
            <person name="Canovas D."/>
            <person name="Cerqueira G.C."/>
            <person name="Chen F."/>
            <person name="Chen W."/>
            <person name="Choi C."/>
            <person name="Clum A."/>
            <person name="Dos Santos R.A."/>
            <person name="Damasio A.R."/>
            <person name="Diallinas G."/>
            <person name="Emri T."/>
            <person name="Fekete E."/>
            <person name="Flipphi M."/>
            <person name="Freyberg S."/>
            <person name="Gallo A."/>
            <person name="Gournas C."/>
            <person name="Habgood R."/>
            <person name="Hainaut M."/>
            <person name="Harispe M.L."/>
            <person name="Henrissat B."/>
            <person name="Hilden K.S."/>
            <person name="Hope R."/>
            <person name="Hossain A."/>
            <person name="Karabika E."/>
            <person name="Karaffa L."/>
            <person name="Karanyi Z."/>
            <person name="Krasevec N."/>
            <person name="Kuo A."/>
            <person name="Kusch H."/>
            <person name="LaButti K."/>
            <person name="Lagendijk E.L."/>
            <person name="Lapidus A."/>
            <person name="Levasseur A."/>
            <person name="Lindquist E."/>
            <person name="Lipzen A."/>
            <person name="Logrieco A.F."/>
            <person name="MacCabe A."/>
            <person name="Maekelae M.R."/>
            <person name="Malavazi I."/>
            <person name="Melin P."/>
            <person name="Meyer V."/>
            <person name="Mielnichuk N."/>
            <person name="Miskei M."/>
            <person name="Molnar A.P."/>
            <person name="Mule G."/>
            <person name="Ngan C.Y."/>
            <person name="Orejas M."/>
            <person name="Orosz E."/>
            <person name="Ouedraogo J.P."/>
            <person name="Overkamp K.M."/>
            <person name="Park H.-S."/>
            <person name="Perrone G."/>
            <person name="Piumi F."/>
            <person name="Punt P.J."/>
            <person name="Ram A.F."/>
            <person name="Ramon A."/>
            <person name="Rauscher S."/>
            <person name="Record E."/>
            <person name="Riano-Pachon D.M."/>
            <person name="Robert V."/>
            <person name="Roehrig J."/>
            <person name="Ruller R."/>
            <person name="Salamov A."/>
            <person name="Salih N.S."/>
            <person name="Samson R.A."/>
            <person name="Sandor E."/>
            <person name="Sanguinetti M."/>
            <person name="Schuetze T."/>
            <person name="Sepcic K."/>
            <person name="Shelest E."/>
            <person name="Sherlock G."/>
            <person name="Sophianopoulou V."/>
            <person name="Squina F.M."/>
            <person name="Sun H."/>
            <person name="Susca A."/>
            <person name="Todd R.B."/>
            <person name="Tsang A."/>
            <person name="Unkles S.E."/>
            <person name="van de Wiele N."/>
            <person name="van Rossen-Uffink D."/>
            <person name="Oliveira J.V."/>
            <person name="Vesth T.C."/>
            <person name="Visser J."/>
            <person name="Yu J.-H."/>
            <person name="Zhou M."/>
            <person name="Andersen M.R."/>
            <person name="Archer D.B."/>
            <person name="Baker S.E."/>
            <person name="Benoit I."/>
            <person name="Brakhage A.A."/>
            <person name="Braus G.H."/>
            <person name="Fischer R."/>
            <person name="Frisvad J.C."/>
            <person name="Goldman G.H."/>
            <person name="Houbraken J."/>
            <person name="Oakley B."/>
            <person name="Pocsi I."/>
            <person name="Scazzocchio C."/>
            <person name="Seiboth B."/>
            <person name="vanKuyk P.A."/>
            <person name="Wortman J."/>
            <person name="Dyer P.S."/>
            <person name="Grigoriev I.V."/>
        </authorList>
    </citation>
    <scope>NUCLEOTIDE SEQUENCE [LARGE SCALE GENOMIC DNA]</scope>
    <source>
        <strain evidence="2">CBS 593.65</strain>
    </source>
</reference>
<evidence type="ECO:0000313" key="1">
    <source>
        <dbReference type="EMBL" id="OJJ56435.1"/>
    </source>
</evidence>
<dbReference type="OrthoDB" id="424974at2759"/>
<gene>
    <name evidence="1" type="ORF">ASPSYDRAFT_91695</name>
</gene>
<dbReference type="Proteomes" id="UP000184356">
    <property type="component" value="Unassembled WGS sequence"/>
</dbReference>
<proteinExistence type="predicted"/>
<sequence length="116" mass="13603">MEFVLQLREEIYMRRHSNLENTDTTPDMLKLSFKLACEALESSHTLLKGGFAGRFKWFFNMYTQWYALAYVLRSLRSSPGGFNADHAWTLVAELLPMDEVHDEHGHGRIWRVLKLL</sequence>
<name>A0A1L9TAP2_9EURO</name>
<dbReference type="STRING" id="1036612.A0A1L9TAP2"/>
<dbReference type="EMBL" id="KV878590">
    <property type="protein sequence ID" value="OJJ56435.1"/>
    <property type="molecule type" value="Genomic_DNA"/>
</dbReference>
<dbReference type="GeneID" id="63768604"/>
<accession>A0A1L9TAP2</accession>
<dbReference type="VEuPathDB" id="FungiDB:ASPSYDRAFT_91695"/>
<keyword evidence="2" id="KW-1185">Reference proteome</keyword>
<protein>
    <submittedName>
        <fullName evidence="1">Uncharacterized protein</fullName>
    </submittedName>
</protein>
<organism evidence="1 2">
    <name type="scientific">Aspergillus sydowii CBS 593.65</name>
    <dbReference type="NCBI Taxonomy" id="1036612"/>
    <lineage>
        <taxon>Eukaryota</taxon>
        <taxon>Fungi</taxon>
        <taxon>Dikarya</taxon>
        <taxon>Ascomycota</taxon>
        <taxon>Pezizomycotina</taxon>
        <taxon>Eurotiomycetes</taxon>
        <taxon>Eurotiomycetidae</taxon>
        <taxon>Eurotiales</taxon>
        <taxon>Aspergillaceae</taxon>
        <taxon>Aspergillus</taxon>
        <taxon>Aspergillus subgen. Nidulantes</taxon>
    </lineage>
</organism>
<evidence type="ECO:0000313" key="2">
    <source>
        <dbReference type="Proteomes" id="UP000184356"/>
    </source>
</evidence>